<accession>A0A1G6XB63</accession>
<comment type="pathway">
    <text evidence="3">Cofactor biosynthesis; riboflavin biosynthesis; riboflavin from 2-hydroxy-3-oxobutyl phosphate and 5-amino-6-(D-ribitylamino)uracil: step 2/2.</text>
</comment>
<dbReference type="InterPro" id="IPR001783">
    <property type="entry name" value="Lumazine-bd"/>
</dbReference>
<dbReference type="GO" id="GO:0009231">
    <property type="term" value="P:riboflavin biosynthetic process"/>
    <property type="evidence" value="ECO:0007669"/>
    <property type="project" value="UniProtKB-KW"/>
</dbReference>
<keyword evidence="9" id="KW-0677">Repeat</keyword>
<feature type="domain" description="Lumazine-binding" evidence="12">
    <location>
        <begin position="1"/>
        <end position="95"/>
    </location>
</feature>
<keyword evidence="8" id="KW-0808">Transferase</keyword>
<dbReference type="Gene3D" id="2.40.30.20">
    <property type="match status" value="2"/>
</dbReference>
<dbReference type="EMBL" id="FNAP01000001">
    <property type="protein sequence ID" value="SDD75434.1"/>
    <property type="molecule type" value="Genomic_DNA"/>
</dbReference>
<dbReference type="AlphaFoldDB" id="A0A1G6XB63"/>
<dbReference type="NCBIfam" id="TIGR00187">
    <property type="entry name" value="ribE"/>
    <property type="match status" value="1"/>
</dbReference>
<dbReference type="PANTHER" id="PTHR21098:SF12">
    <property type="entry name" value="RIBOFLAVIN SYNTHASE"/>
    <property type="match status" value="1"/>
</dbReference>
<dbReference type="InterPro" id="IPR026017">
    <property type="entry name" value="Lumazine-bd_dom"/>
</dbReference>
<dbReference type="PIRSF" id="PIRSF000498">
    <property type="entry name" value="Riboflavin_syn_A"/>
    <property type="match status" value="1"/>
</dbReference>
<dbReference type="PROSITE" id="PS51177">
    <property type="entry name" value="LUMAZINE_BIND"/>
    <property type="match status" value="2"/>
</dbReference>
<dbReference type="EC" id="2.5.1.9" evidence="5 10"/>
<dbReference type="CDD" id="cd00402">
    <property type="entry name" value="Riboflavin_synthase_like"/>
    <property type="match status" value="1"/>
</dbReference>
<name>A0A1G6XB63_9PROT</name>
<evidence type="ECO:0000313" key="14">
    <source>
        <dbReference type="Proteomes" id="UP000199412"/>
    </source>
</evidence>
<evidence type="ECO:0000256" key="7">
    <source>
        <dbReference type="ARBA" id="ARBA00022619"/>
    </source>
</evidence>
<evidence type="ECO:0000256" key="8">
    <source>
        <dbReference type="ARBA" id="ARBA00022679"/>
    </source>
</evidence>
<evidence type="ECO:0000256" key="10">
    <source>
        <dbReference type="NCBIfam" id="TIGR00187"/>
    </source>
</evidence>
<keyword evidence="7" id="KW-0686">Riboflavin biosynthesis</keyword>
<dbReference type="NCBIfam" id="NF009566">
    <property type="entry name" value="PRK13020.1"/>
    <property type="match status" value="1"/>
</dbReference>
<dbReference type="InterPro" id="IPR017938">
    <property type="entry name" value="Riboflavin_synthase-like_b-brl"/>
</dbReference>
<organism evidence="13 14">
    <name type="scientific">Rhodospira trueperi</name>
    <dbReference type="NCBI Taxonomy" id="69960"/>
    <lineage>
        <taxon>Bacteria</taxon>
        <taxon>Pseudomonadati</taxon>
        <taxon>Pseudomonadota</taxon>
        <taxon>Alphaproteobacteria</taxon>
        <taxon>Rhodospirillales</taxon>
        <taxon>Rhodospirillaceae</taxon>
        <taxon>Rhodospira</taxon>
    </lineage>
</organism>
<keyword evidence="14" id="KW-1185">Reference proteome</keyword>
<evidence type="ECO:0000259" key="12">
    <source>
        <dbReference type="PROSITE" id="PS51177"/>
    </source>
</evidence>
<comment type="function">
    <text evidence="2">Catalyzes the dismutation of two molecules of 6,7-dimethyl-8-ribityllumazine, resulting in the formation of riboflavin and 5-amino-6-(D-ribitylamino)uracil.</text>
</comment>
<dbReference type="GO" id="GO:0004746">
    <property type="term" value="F:riboflavin synthase activity"/>
    <property type="evidence" value="ECO:0007669"/>
    <property type="project" value="UniProtKB-UniRule"/>
</dbReference>
<feature type="repeat" description="Lumazine-binding" evidence="11">
    <location>
        <begin position="1"/>
        <end position="95"/>
    </location>
</feature>
<dbReference type="FunFam" id="2.40.30.20:FF:000004">
    <property type="entry name" value="Riboflavin synthase, alpha subunit"/>
    <property type="match status" value="1"/>
</dbReference>
<dbReference type="InterPro" id="IPR023366">
    <property type="entry name" value="ATP_synth_asu-like_sf"/>
</dbReference>
<reference evidence="13 14" key="1">
    <citation type="submission" date="2016-10" db="EMBL/GenBank/DDBJ databases">
        <authorList>
            <person name="de Groot N.N."/>
        </authorList>
    </citation>
    <scope>NUCLEOTIDE SEQUENCE [LARGE SCALE GENOMIC DNA]</scope>
    <source>
        <strain evidence="13 14">ATCC 700224</strain>
    </source>
</reference>
<sequence>MFTGIITDLGRVRRIDRSGETRFEIETAYATATIPQGASIACNGCCLTVIETGPDWFAVQVSAESLSKTTLGRWVEGSRINLERALALGAELGGHIVSGHVDGTATVTDRRPDGDSTRFVFEVPEDLKGYIAGKGSVALDGVSLTVNEVEDRRFGVNIIPHTLSVTTFGGLTVGDAVNLEIDMLARYVARLLETRE</sequence>
<dbReference type="NCBIfam" id="NF006767">
    <property type="entry name" value="PRK09289.1"/>
    <property type="match status" value="1"/>
</dbReference>
<comment type="catalytic activity">
    <reaction evidence="1">
        <text>2 6,7-dimethyl-8-(1-D-ribityl)lumazine + H(+) = 5-amino-6-(D-ribitylamino)uracil + riboflavin</text>
        <dbReference type="Rhea" id="RHEA:20772"/>
        <dbReference type="ChEBI" id="CHEBI:15378"/>
        <dbReference type="ChEBI" id="CHEBI:15934"/>
        <dbReference type="ChEBI" id="CHEBI:57986"/>
        <dbReference type="ChEBI" id="CHEBI:58201"/>
        <dbReference type="EC" id="2.5.1.9"/>
    </reaction>
</comment>
<dbReference type="FunFam" id="2.40.30.20:FF:000003">
    <property type="entry name" value="Riboflavin synthase, alpha subunit"/>
    <property type="match status" value="1"/>
</dbReference>
<evidence type="ECO:0000256" key="1">
    <source>
        <dbReference type="ARBA" id="ARBA00000968"/>
    </source>
</evidence>
<comment type="subunit">
    <text evidence="4">Homotrimer.</text>
</comment>
<evidence type="ECO:0000256" key="6">
    <source>
        <dbReference type="ARBA" id="ARBA00013950"/>
    </source>
</evidence>
<evidence type="ECO:0000256" key="11">
    <source>
        <dbReference type="PROSITE-ProRule" id="PRU00524"/>
    </source>
</evidence>
<evidence type="ECO:0000256" key="4">
    <source>
        <dbReference type="ARBA" id="ARBA00011233"/>
    </source>
</evidence>
<dbReference type="PANTHER" id="PTHR21098">
    <property type="entry name" value="RIBOFLAVIN SYNTHASE ALPHA CHAIN"/>
    <property type="match status" value="1"/>
</dbReference>
<evidence type="ECO:0000256" key="5">
    <source>
        <dbReference type="ARBA" id="ARBA00012827"/>
    </source>
</evidence>
<dbReference type="SUPFAM" id="SSF63380">
    <property type="entry name" value="Riboflavin synthase domain-like"/>
    <property type="match status" value="2"/>
</dbReference>
<dbReference type="OrthoDB" id="9788537at2"/>
<evidence type="ECO:0000313" key="13">
    <source>
        <dbReference type="EMBL" id="SDD75434.1"/>
    </source>
</evidence>
<dbReference type="Proteomes" id="UP000199412">
    <property type="component" value="Unassembled WGS sequence"/>
</dbReference>
<protein>
    <recommendedName>
        <fullName evidence="6 10">Riboflavin synthase</fullName>
        <ecNumber evidence="5 10">2.5.1.9</ecNumber>
    </recommendedName>
</protein>
<evidence type="ECO:0000256" key="2">
    <source>
        <dbReference type="ARBA" id="ARBA00002803"/>
    </source>
</evidence>
<gene>
    <name evidence="13" type="ORF">SAMN05421720_101439</name>
</gene>
<feature type="domain" description="Lumazine-binding" evidence="12">
    <location>
        <begin position="96"/>
        <end position="192"/>
    </location>
</feature>
<evidence type="ECO:0000256" key="3">
    <source>
        <dbReference type="ARBA" id="ARBA00004887"/>
    </source>
</evidence>
<evidence type="ECO:0000256" key="9">
    <source>
        <dbReference type="ARBA" id="ARBA00022737"/>
    </source>
</evidence>
<dbReference type="STRING" id="69960.SAMN05421720_101439"/>
<dbReference type="RefSeq" id="WP_092781363.1">
    <property type="nucleotide sequence ID" value="NZ_FNAP01000001.1"/>
</dbReference>
<dbReference type="Pfam" id="PF00677">
    <property type="entry name" value="Lum_binding"/>
    <property type="match status" value="2"/>
</dbReference>
<proteinExistence type="predicted"/>
<feature type="repeat" description="Lumazine-binding" evidence="11">
    <location>
        <begin position="96"/>
        <end position="192"/>
    </location>
</feature>